<accession>A0A2M9CGC8</accession>
<dbReference type="Pfam" id="PF04480">
    <property type="entry name" value="DUF559"/>
    <property type="match status" value="1"/>
</dbReference>
<evidence type="ECO:0000313" key="3">
    <source>
        <dbReference type="Proteomes" id="UP000228758"/>
    </source>
</evidence>
<organism evidence="2 3">
    <name type="scientific">Diaminobutyricimonas aerilata</name>
    <dbReference type="NCBI Taxonomy" id="1162967"/>
    <lineage>
        <taxon>Bacteria</taxon>
        <taxon>Bacillati</taxon>
        <taxon>Actinomycetota</taxon>
        <taxon>Actinomycetes</taxon>
        <taxon>Micrococcales</taxon>
        <taxon>Microbacteriaceae</taxon>
        <taxon>Diaminobutyricimonas</taxon>
    </lineage>
</organism>
<dbReference type="AlphaFoldDB" id="A0A2M9CGC8"/>
<dbReference type="SUPFAM" id="SSF52980">
    <property type="entry name" value="Restriction endonuclease-like"/>
    <property type="match status" value="1"/>
</dbReference>
<dbReference type="Gene3D" id="3.40.960.10">
    <property type="entry name" value="VSR Endonuclease"/>
    <property type="match status" value="1"/>
</dbReference>
<gene>
    <name evidence="2" type="ORF">CLV46_0506</name>
</gene>
<feature type="domain" description="DUF559" evidence="1">
    <location>
        <begin position="192"/>
        <end position="282"/>
    </location>
</feature>
<evidence type="ECO:0000259" key="1">
    <source>
        <dbReference type="Pfam" id="PF04480"/>
    </source>
</evidence>
<dbReference type="InterPro" id="IPR007569">
    <property type="entry name" value="DUF559"/>
</dbReference>
<reference evidence="2 3" key="1">
    <citation type="submission" date="2017-11" db="EMBL/GenBank/DDBJ databases">
        <title>Genomic Encyclopedia of Archaeal and Bacterial Type Strains, Phase II (KMG-II): From Individual Species to Whole Genera.</title>
        <authorList>
            <person name="Goeker M."/>
        </authorList>
    </citation>
    <scope>NUCLEOTIDE SEQUENCE [LARGE SCALE GENOMIC DNA]</scope>
    <source>
        <strain evidence="2 3">DSM 27393</strain>
    </source>
</reference>
<name>A0A2M9CGC8_9MICO</name>
<dbReference type="InterPro" id="IPR011335">
    <property type="entry name" value="Restrct_endonuc-II-like"/>
</dbReference>
<proteinExistence type="predicted"/>
<comment type="caution">
    <text evidence="2">The sequence shown here is derived from an EMBL/GenBank/DDBJ whole genome shotgun (WGS) entry which is preliminary data.</text>
</comment>
<protein>
    <submittedName>
        <fullName evidence="2">Uncharacterized protein DUF559</fullName>
    </submittedName>
</protein>
<sequence length="300" mass="32857">MRRPTPLPPQLPRDGFSTRDAEALGVGRRRLQGRDLHRPFHGVRVAAAPTSVLERCAAYSTRLVNGAFFCSVTAAALQSVPLPLALEGVGLHVGVPAPRRAPQARGVVGHRLTVAAGDVILVHGMPVTGPSRTWRDLASVLDVPDLVAVGDDIIRRRLATVEQLREELARTGRGSVAAKTALGLLDPSAESPMESRLRAVLAASGVQGFEVNRTIALPDGAVYRGDLVFPTERLVVEYQGDYHRDAAQWRRDMTRASRLESFGWRVVMLNADDVRRSQELVARIERMLGREGRRKPRLRG</sequence>
<dbReference type="Proteomes" id="UP000228758">
    <property type="component" value="Unassembled WGS sequence"/>
</dbReference>
<dbReference type="RefSeq" id="WP_100363336.1">
    <property type="nucleotide sequence ID" value="NZ_PGFF01000001.1"/>
</dbReference>
<dbReference type="OrthoDB" id="3234479at2"/>
<evidence type="ECO:0000313" key="2">
    <source>
        <dbReference type="EMBL" id="PJJ70973.1"/>
    </source>
</evidence>
<keyword evidence="3" id="KW-1185">Reference proteome</keyword>
<dbReference type="EMBL" id="PGFF01000001">
    <property type="protein sequence ID" value="PJJ70973.1"/>
    <property type="molecule type" value="Genomic_DNA"/>
</dbReference>